<keyword evidence="8" id="KW-0687">Ribonucleoprotein</keyword>
<comment type="subcellular location">
    <subcellularLocation>
        <location evidence="2">Cytoplasm</location>
    </subcellularLocation>
    <subcellularLocation>
        <location evidence="1">Endoplasmic reticulum</location>
    </subcellularLocation>
</comment>
<dbReference type="SUPFAM" id="SSF48452">
    <property type="entry name" value="TPR-like"/>
    <property type="match status" value="1"/>
</dbReference>
<dbReference type="PANTHER" id="PTHR14094">
    <property type="entry name" value="SIGNAL RECOGNITION PARTICLE 72"/>
    <property type="match status" value="1"/>
</dbReference>
<name>A0AAN6JFH1_9PEZI</name>
<dbReference type="InterPro" id="IPR031545">
    <property type="entry name" value="SRP72_TPR-like"/>
</dbReference>
<evidence type="ECO:0000256" key="1">
    <source>
        <dbReference type="ARBA" id="ARBA00004240"/>
    </source>
</evidence>
<feature type="region of interest" description="Disordered" evidence="9">
    <location>
        <begin position="297"/>
        <end position="334"/>
    </location>
</feature>
<dbReference type="Gene3D" id="1.25.40.10">
    <property type="entry name" value="Tetratricopeptide repeat domain"/>
    <property type="match status" value="1"/>
</dbReference>
<feature type="compositionally biased region" description="Low complexity" evidence="9">
    <location>
        <begin position="298"/>
        <end position="324"/>
    </location>
</feature>
<keyword evidence="7" id="KW-0733">Signal recognition particle</keyword>
<dbReference type="EMBL" id="JASUXU010000001">
    <property type="protein sequence ID" value="KAK0328189.1"/>
    <property type="molecule type" value="Genomic_DNA"/>
</dbReference>
<dbReference type="GO" id="GO:0005786">
    <property type="term" value="C:signal recognition particle, endoplasmic reticulum targeting"/>
    <property type="evidence" value="ECO:0007669"/>
    <property type="project" value="UniProtKB-KW"/>
</dbReference>
<reference evidence="11" key="1">
    <citation type="submission" date="2021-12" db="EMBL/GenBank/DDBJ databases">
        <title>Black yeast isolated from Biological Soil Crust.</title>
        <authorList>
            <person name="Kurbessoian T."/>
        </authorList>
    </citation>
    <scope>NUCLEOTIDE SEQUENCE</scope>
    <source>
        <strain evidence="11">CCFEE 5208</strain>
    </source>
</reference>
<evidence type="ECO:0000256" key="7">
    <source>
        <dbReference type="ARBA" id="ARBA00023135"/>
    </source>
</evidence>
<feature type="compositionally biased region" description="Low complexity" evidence="9">
    <location>
        <begin position="1077"/>
        <end position="1086"/>
    </location>
</feature>
<evidence type="ECO:0000256" key="5">
    <source>
        <dbReference type="ARBA" id="ARBA00022490"/>
    </source>
</evidence>
<feature type="compositionally biased region" description="Low complexity" evidence="9">
    <location>
        <begin position="164"/>
        <end position="174"/>
    </location>
</feature>
<keyword evidence="5" id="KW-0963">Cytoplasm</keyword>
<dbReference type="GO" id="GO:0006614">
    <property type="term" value="P:SRP-dependent cotranslational protein targeting to membrane"/>
    <property type="evidence" value="ECO:0007669"/>
    <property type="project" value="InterPro"/>
</dbReference>
<feature type="region of interest" description="Disordered" evidence="9">
    <location>
        <begin position="974"/>
        <end position="1097"/>
    </location>
</feature>
<evidence type="ECO:0000259" key="10">
    <source>
        <dbReference type="Pfam" id="PF08492"/>
    </source>
</evidence>
<proteinExistence type="inferred from homology"/>
<evidence type="ECO:0000313" key="11">
    <source>
        <dbReference type="EMBL" id="KAK0328189.1"/>
    </source>
</evidence>
<evidence type="ECO:0000313" key="12">
    <source>
        <dbReference type="Proteomes" id="UP001168146"/>
    </source>
</evidence>
<feature type="region of interest" description="Disordered" evidence="9">
    <location>
        <begin position="273"/>
        <end position="292"/>
    </location>
</feature>
<feature type="compositionally biased region" description="Polar residues" evidence="9">
    <location>
        <begin position="69"/>
        <end position="98"/>
    </location>
</feature>
<dbReference type="InterPro" id="IPR026270">
    <property type="entry name" value="SRP72"/>
</dbReference>
<organism evidence="11 12">
    <name type="scientific">Friedmanniomyces endolithicus</name>
    <dbReference type="NCBI Taxonomy" id="329885"/>
    <lineage>
        <taxon>Eukaryota</taxon>
        <taxon>Fungi</taxon>
        <taxon>Dikarya</taxon>
        <taxon>Ascomycota</taxon>
        <taxon>Pezizomycotina</taxon>
        <taxon>Dothideomycetes</taxon>
        <taxon>Dothideomycetidae</taxon>
        <taxon>Mycosphaerellales</taxon>
        <taxon>Teratosphaeriaceae</taxon>
        <taxon>Friedmanniomyces</taxon>
    </lineage>
</organism>
<feature type="compositionally biased region" description="Polar residues" evidence="9">
    <location>
        <begin position="273"/>
        <end position="290"/>
    </location>
</feature>
<dbReference type="InterPro" id="IPR011990">
    <property type="entry name" value="TPR-like_helical_dom_sf"/>
</dbReference>
<feature type="compositionally biased region" description="Polar residues" evidence="9">
    <location>
        <begin position="247"/>
        <end position="259"/>
    </location>
</feature>
<feature type="compositionally biased region" description="Polar residues" evidence="9">
    <location>
        <begin position="976"/>
        <end position="987"/>
    </location>
</feature>
<feature type="region of interest" description="Disordered" evidence="9">
    <location>
        <begin position="130"/>
        <end position="259"/>
    </location>
</feature>
<evidence type="ECO:0000256" key="4">
    <source>
        <dbReference type="ARBA" id="ARBA00018350"/>
    </source>
</evidence>
<evidence type="ECO:0000256" key="2">
    <source>
        <dbReference type="ARBA" id="ARBA00004496"/>
    </source>
</evidence>
<feature type="region of interest" description="Disordered" evidence="9">
    <location>
        <begin position="1"/>
        <end position="117"/>
    </location>
</feature>
<evidence type="ECO:0000256" key="6">
    <source>
        <dbReference type="ARBA" id="ARBA00022824"/>
    </source>
</evidence>
<feature type="compositionally biased region" description="Basic residues" evidence="9">
    <location>
        <begin position="99"/>
        <end position="114"/>
    </location>
</feature>
<dbReference type="AlphaFoldDB" id="A0AAN6JFH1"/>
<comment type="similarity">
    <text evidence="3">Belongs to the SRP72 family.</text>
</comment>
<feature type="compositionally biased region" description="Basic and acidic residues" evidence="9">
    <location>
        <begin position="353"/>
        <end position="368"/>
    </location>
</feature>
<dbReference type="Pfam" id="PF17004">
    <property type="entry name" value="SRP_TPR_like"/>
    <property type="match status" value="1"/>
</dbReference>
<evidence type="ECO:0000256" key="8">
    <source>
        <dbReference type="ARBA" id="ARBA00023274"/>
    </source>
</evidence>
<dbReference type="PANTHER" id="PTHR14094:SF9">
    <property type="entry name" value="SIGNAL RECOGNITION PARTICLE SUBUNIT SRP72"/>
    <property type="match status" value="1"/>
</dbReference>
<dbReference type="InterPro" id="IPR013699">
    <property type="entry name" value="Signal_recog_part_SRP72_RNA-bd"/>
</dbReference>
<feature type="compositionally biased region" description="Low complexity" evidence="9">
    <location>
        <begin position="30"/>
        <end position="39"/>
    </location>
</feature>
<dbReference type="GO" id="GO:0008312">
    <property type="term" value="F:7S RNA binding"/>
    <property type="evidence" value="ECO:0007669"/>
    <property type="project" value="InterPro"/>
</dbReference>
<evidence type="ECO:0000256" key="3">
    <source>
        <dbReference type="ARBA" id="ARBA00007676"/>
    </source>
</evidence>
<dbReference type="FunFam" id="1.25.40.10:FF:000512">
    <property type="entry name" value="Signal recognition particle subunit SRP72"/>
    <property type="match status" value="1"/>
</dbReference>
<comment type="caution">
    <text evidence="11">The sequence shown here is derived from an EMBL/GenBank/DDBJ whole genome shotgun (WGS) entry which is preliminary data.</text>
</comment>
<gene>
    <name evidence="11" type="primary">srp72_1</name>
    <name evidence="11" type="ORF">LTR82_000117</name>
</gene>
<feature type="region of interest" description="Disordered" evidence="9">
    <location>
        <begin position="353"/>
        <end position="406"/>
    </location>
</feature>
<dbReference type="GO" id="GO:0005783">
    <property type="term" value="C:endoplasmic reticulum"/>
    <property type="evidence" value="ECO:0007669"/>
    <property type="project" value="UniProtKB-SubCell"/>
</dbReference>
<feature type="compositionally biased region" description="Polar residues" evidence="9">
    <location>
        <begin position="138"/>
        <end position="149"/>
    </location>
</feature>
<feature type="compositionally biased region" description="Basic and acidic residues" evidence="9">
    <location>
        <begin position="1012"/>
        <end position="1035"/>
    </location>
</feature>
<dbReference type="Pfam" id="PF08492">
    <property type="entry name" value="SRP72"/>
    <property type="match status" value="1"/>
</dbReference>
<protein>
    <recommendedName>
        <fullName evidence="4">Signal recognition particle subunit SRP72</fullName>
    </recommendedName>
</protein>
<feature type="domain" description="Signal recognition particle SRP72 subunit RNA-binding" evidence="10">
    <location>
        <begin position="989"/>
        <end position="1038"/>
    </location>
</feature>
<keyword evidence="6" id="KW-0256">Endoplasmic reticulum</keyword>
<dbReference type="Proteomes" id="UP001168146">
    <property type="component" value="Unassembled WGS sequence"/>
</dbReference>
<accession>A0AAN6JFH1</accession>
<evidence type="ECO:0000256" key="9">
    <source>
        <dbReference type="SAM" id="MobiDB-lite"/>
    </source>
</evidence>
<dbReference type="GO" id="GO:0043022">
    <property type="term" value="F:ribosome binding"/>
    <property type="evidence" value="ECO:0007669"/>
    <property type="project" value="TreeGrafter"/>
</dbReference>
<feature type="compositionally biased region" description="Basic residues" evidence="9">
    <location>
        <begin position="1002"/>
        <end position="1011"/>
    </location>
</feature>
<sequence length="1097" mass="118529">MPPFAKLPPAMLQTQYYPLPPTDNDDTDSPTDSLSSLSLEAKLPDSLPHPSPTPEKPQGMRIVRPDTIPRSTTEPSPSSLMDTYFANTHQQQQPTRPTSSHRNRSPYNRSHLRSRSGNAALLSAPAMTRAHSMPNPHISPSTLAENSTVTSTTISIGAPPPPAASRSPMRTPARVRSPFREDGGYAPPQPPRSPGFATAGAIESIQEDSELDTSTLGHQDTLGPLPQVPAMASFSRSGSLRRRSASPLHSLTQAPPSITSTNIYADNHTIYSSSATNSPSLGPQRFTESYPTLHHYGSTSSFASSVPSTPTSVRSRSRSPSISSLDTLDEAPDMESEALEADQFERLKLAAERQERMERGEDLTEHEGAQGGGVRRRSSLDTDGGARRSVGFGFARTSGGAGNRERKRWSICGGERRGDLDLETIWEDEGRAQWSIMSSSSSSSLPALTSLLQQSHIDDHDQILKAANTALKHSKADLDAQRIKIVALLKLDRFDDAIHAFNGGGDKLKERARLEYAYTLYKTGKPSEAAELAQHGDDRGYKHVAAQASYRTEDFRRAAELYQQLVAQPEDDAEADLRINSGAVDAQLEWAGQGDLVLKKKPGRQDLEAYETAYNAACGSIARGELGQGEVLLKRARDLCNALEDLGEEEKRAELLPIGVQQVYVLARQGRREQAEEMAREVGLEGIADASTRHIAQVNRIAASGAAGNPFMAQRLLAKGIRASEPDHPFRFQTSILDQNKYAIDLKSLKFSGTAESTAEILVKRQSPNLDAYYNSLSVINAAAYAKARTGKEALKHILPLLERRPNDVGLILTIVQLYVLTGNSASAINLLESFFGRLEKLSSAAEADMRFAPGLVGAMVSLYHNAGRRAPARRILANAAQHWRRRKAAERPSGAVHLLKAAGSALLDSPEPEHQHLATEIFSALHKEDDSDRYAAAGLLAASPSSAAPSSLTASLQPIDRLLSTLDTDALESTGIAQPASTTAVNTRKRPASDEQQTKPTKPKRIRTSRLPKDYDPSKVPDPERWLPLRDRSTYRPKGGKKGKAARQALLSQGSAPTAGGESEGSRPGTPGGAGAEVVKGKVPLGKGGGKRKGKR</sequence>